<feature type="binding site" evidence="18">
    <location>
        <begin position="454"/>
        <end position="455"/>
    </location>
    <ligand>
        <name>phosphoenolpyruvate</name>
        <dbReference type="ChEBI" id="CHEBI:58702"/>
    </ligand>
</feature>
<feature type="domain" description="Phosphotransferase system enzyme I N-terminal" evidence="23">
    <location>
        <begin position="3"/>
        <end position="126"/>
    </location>
</feature>
<dbReference type="RefSeq" id="WP_162856355.1">
    <property type="nucleotide sequence ID" value="NZ_CP038145.1"/>
</dbReference>
<dbReference type="NCBIfam" id="TIGR01417">
    <property type="entry name" value="PTS_I_fam"/>
    <property type="match status" value="1"/>
</dbReference>
<dbReference type="Pfam" id="PF05524">
    <property type="entry name" value="PEP-utilisers_N"/>
    <property type="match status" value="1"/>
</dbReference>
<evidence type="ECO:0000256" key="10">
    <source>
        <dbReference type="ARBA" id="ARBA00022679"/>
    </source>
</evidence>
<sequence>MITGIAASPGIVFGKALVLKEEPIVLNTQKITEAQIDAEKAKFFAGREKAVAQLTAIKEKARRTLGEEKEAIFEGHLMILEDEELEEEILGYVEENLVTADVAASKIIDMQATMLAEIDDEYLKERAGDIRDIGNRLIRNILGMNIVDLGDIQEEAILVAYDLTPSETAQLNLDKVLGFVTDIGGRTSHTSIMARSLELPAVVGTNNVTSLVNTGDILILDAINNEVHINPSAEQLEKAKALQTKIAEEKAELAKLKDLPAETLDGHRIEVVGNIGTIRDVDGVLRNGGEGVGLYRTEFLFMDRNQLPGEEEQFQAYKEIVEAMNGKLVVLRTMDIGGDKELPYLELPKEMNPFLGWRAVRIGLVRREILDTQLRAVLRASAFGKLAVMFPMIISVEEIRELKGIITELKAQLHTEGKAFDNNLQIGVMVETPSAAVNARHLAKEVDFFSIGTNDLTQYTLAVDRGNELIAHLYNPLTPSVLNLIKQVIDASHAEGKWTGMCGELAGDVRATALLLGMGLDEFSMSAISVPHVKKLVRSINYADAKALADKALAQPTAADIEHLVEEFYQKLN</sequence>
<dbReference type="EMBL" id="CP038145">
    <property type="protein sequence ID" value="QBQ63435.1"/>
    <property type="molecule type" value="Genomic_DNA"/>
</dbReference>
<dbReference type="Pfam" id="PF00391">
    <property type="entry name" value="PEP-utilizers"/>
    <property type="match status" value="1"/>
</dbReference>
<reference evidence="24 25" key="1">
    <citation type="submission" date="2019-03" db="EMBL/GenBank/DDBJ databases">
        <authorList>
            <person name="Che Y."/>
            <person name="Zhou L."/>
        </authorList>
    </citation>
    <scope>NUCLEOTIDE SEQUENCE [LARGE SCALE GENOMIC DNA]</scope>
    <source>
        <strain evidence="24 25">AIFJ1607</strain>
    </source>
</reference>
<feature type="binding site" evidence="19">
    <location>
        <position position="455"/>
    </location>
    <ligand>
        <name>Mg(2+)</name>
        <dbReference type="ChEBI" id="CHEBI:18420"/>
    </ligand>
</feature>
<evidence type="ECO:0000259" key="22">
    <source>
        <dbReference type="Pfam" id="PF02896"/>
    </source>
</evidence>
<evidence type="ECO:0000256" key="12">
    <source>
        <dbReference type="ARBA" id="ARBA00022723"/>
    </source>
</evidence>
<dbReference type="Gene3D" id="3.20.20.60">
    <property type="entry name" value="Phosphoenolpyruvate-binding domains"/>
    <property type="match status" value="1"/>
</dbReference>
<dbReference type="SUPFAM" id="SSF51621">
    <property type="entry name" value="Phosphoenolpyruvate/pyruvate domain"/>
    <property type="match status" value="1"/>
</dbReference>
<evidence type="ECO:0000256" key="16">
    <source>
        <dbReference type="PIRNR" id="PIRNR000732"/>
    </source>
</evidence>
<accession>A0A4P7CHA9</accession>
<dbReference type="GO" id="GO:0016301">
    <property type="term" value="F:kinase activity"/>
    <property type="evidence" value="ECO:0007669"/>
    <property type="project" value="UniProtKB-KW"/>
</dbReference>
<dbReference type="InterPro" id="IPR008279">
    <property type="entry name" value="PEP-util_enz_mobile_dom"/>
</dbReference>
<dbReference type="InterPro" id="IPR023151">
    <property type="entry name" value="PEP_util_CS"/>
</dbReference>
<gene>
    <name evidence="24" type="primary">ptsI</name>
    <name evidence="24" type="ORF">EXH44_03885</name>
</gene>
<protein>
    <recommendedName>
        <fullName evidence="6 16">Phosphoenolpyruvate-protein phosphotransferase</fullName>
        <ecNumber evidence="5 16">2.7.3.9</ecNumber>
    </recommendedName>
    <alternativeName>
        <fullName evidence="15 16">Phosphotransferase system, enzyme I</fullName>
    </alternativeName>
</protein>
<evidence type="ECO:0000256" key="8">
    <source>
        <dbReference type="ARBA" id="ARBA00022490"/>
    </source>
</evidence>
<evidence type="ECO:0000256" key="6">
    <source>
        <dbReference type="ARBA" id="ARBA00016544"/>
    </source>
</evidence>
<comment type="function">
    <text evidence="16">General (non sugar-specific) component of the phosphoenolpyruvate-dependent sugar phosphotransferase system (sugar PTS). This major carbohydrate active-transport system catalyzes the phosphorylation of incoming sugar substrates concomitantly with their translocation across the cell membrane. Enzyme I transfers the phosphoryl group from phosphoenolpyruvate (PEP) to the phosphoryl carrier protein (HPr).</text>
</comment>
<dbReference type="GO" id="GO:0005737">
    <property type="term" value="C:cytoplasm"/>
    <property type="evidence" value="ECO:0007669"/>
    <property type="project" value="UniProtKB-SubCell"/>
</dbReference>
<dbReference type="FunFam" id="1.10.274.10:FF:000001">
    <property type="entry name" value="Phosphoenolpyruvate-protein phosphotransferase"/>
    <property type="match status" value="1"/>
</dbReference>
<dbReference type="PANTHER" id="PTHR46244:SF6">
    <property type="entry name" value="PHOSPHOENOLPYRUVATE-PROTEIN PHOSPHOTRANSFERASE"/>
    <property type="match status" value="1"/>
</dbReference>
<dbReference type="GO" id="GO:0046872">
    <property type="term" value="F:metal ion binding"/>
    <property type="evidence" value="ECO:0007669"/>
    <property type="project" value="UniProtKB-KW"/>
</dbReference>
<dbReference type="SUPFAM" id="SSF52009">
    <property type="entry name" value="Phosphohistidine domain"/>
    <property type="match status" value="1"/>
</dbReference>
<evidence type="ECO:0000256" key="18">
    <source>
        <dbReference type="PIRSR" id="PIRSR000732-2"/>
    </source>
</evidence>
<keyword evidence="20" id="KW-0175">Coiled coil</keyword>
<feature type="binding site" evidence="18">
    <location>
        <position position="296"/>
    </location>
    <ligand>
        <name>phosphoenolpyruvate</name>
        <dbReference type="ChEBI" id="CHEBI:58702"/>
    </ligand>
</feature>
<evidence type="ECO:0000256" key="4">
    <source>
        <dbReference type="ARBA" id="ARBA00007837"/>
    </source>
</evidence>
<dbReference type="PROSITE" id="PS00370">
    <property type="entry name" value="PEP_ENZYMES_PHOS_SITE"/>
    <property type="match status" value="1"/>
</dbReference>
<dbReference type="Gene3D" id="1.10.274.10">
    <property type="entry name" value="PtsI, HPr-binding domain"/>
    <property type="match status" value="1"/>
</dbReference>
<feature type="binding site" evidence="18">
    <location>
        <position position="465"/>
    </location>
    <ligand>
        <name>phosphoenolpyruvate</name>
        <dbReference type="ChEBI" id="CHEBI:58702"/>
    </ligand>
</feature>
<keyword evidence="25" id="KW-1185">Reference proteome</keyword>
<feature type="binding site" evidence="19">
    <location>
        <position position="431"/>
    </location>
    <ligand>
        <name>Mg(2+)</name>
        <dbReference type="ChEBI" id="CHEBI:18420"/>
    </ligand>
</feature>
<keyword evidence="7 16" id="KW-0813">Transport</keyword>
<organism evidence="24 25">
    <name type="scientific">Actinobacillus indolicus</name>
    <dbReference type="NCBI Taxonomy" id="51049"/>
    <lineage>
        <taxon>Bacteria</taxon>
        <taxon>Pseudomonadati</taxon>
        <taxon>Pseudomonadota</taxon>
        <taxon>Gammaproteobacteria</taxon>
        <taxon>Pasteurellales</taxon>
        <taxon>Pasteurellaceae</taxon>
        <taxon>Actinobacillus</taxon>
    </lineage>
</organism>
<dbReference type="Proteomes" id="UP000294444">
    <property type="component" value="Chromosome"/>
</dbReference>
<evidence type="ECO:0000256" key="3">
    <source>
        <dbReference type="ARBA" id="ARBA00004496"/>
    </source>
</evidence>
<dbReference type="PANTHER" id="PTHR46244">
    <property type="entry name" value="PHOSPHOENOLPYRUVATE-PROTEIN PHOSPHOTRANSFERASE"/>
    <property type="match status" value="1"/>
</dbReference>
<dbReference type="InterPro" id="IPR050499">
    <property type="entry name" value="PEP-utilizing_PTS_enzyme"/>
</dbReference>
<evidence type="ECO:0000256" key="13">
    <source>
        <dbReference type="ARBA" id="ARBA00022777"/>
    </source>
</evidence>
<keyword evidence="9 16" id="KW-0762">Sugar transport</keyword>
<evidence type="ECO:0000256" key="7">
    <source>
        <dbReference type="ARBA" id="ARBA00022448"/>
    </source>
</evidence>
<comment type="subcellular location">
    <subcellularLocation>
        <location evidence="3 16">Cytoplasm</location>
    </subcellularLocation>
</comment>
<dbReference type="SUPFAM" id="SSF47831">
    <property type="entry name" value="Enzyme I of the PEP:sugar phosphotransferase system HPr-binding (sub)domain"/>
    <property type="match status" value="1"/>
</dbReference>
<dbReference type="InterPro" id="IPR036637">
    <property type="entry name" value="Phosphohistidine_dom_sf"/>
</dbReference>
<dbReference type="PRINTS" id="PR01736">
    <property type="entry name" value="PHPHTRNFRASE"/>
</dbReference>
<dbReference type="FunFam" id="3.20.20.60:FF:000007">
    <property type="entry name" value="Phosphoenolpyruvate-protein phosphotransferase"/>
    <property type="match status" value="1"/>
</dbReference>
<dbReference type="EC" id="2.7.3.9" evidence="5 16"/>
<proteinExistence type="inferred from homology"/>
<feature type="binding site" evidence="18">
    <location>
        <position position="332"/>
    </location>
    <ligand>
        <name>phosphoenolpyruvate</name>
        <dbReference type="ChEBI" id="CHEBI:58702"/>
    </ligand>
</feature>
<dbReference type="InterPro" id="IPR018274">
    <property type="entry name" value="PEP_util_AS"/>
</dbReference>
<dbReference type="InterPro" id="IPR006318">
    <property type="entry name" value="PTS_EI-like"/>
</dbReference>
<keyword evidence="12 16" id="KW-0479">Metal-binding</keyword>
<dbReference type="InterPro" id="IPR040442">
    <property type="entry name" value="Pyrv_kinase-like_dom_sf"/>
</dbReference>
<comment type="catalytic activity">
    <reaction evidence="1 16">
        <text>L-histidyl-[protein] + phosphoenolpyruvate = N(pros)-phospho-L-histidyl-[protein] + pyruvate</text>
        <dbReference type="Rhea" id="RHEA:23880"/>
        <dbReference type="Rhea" id="RHEA-COMP:9745"/>
        <dbReference type="Rhea" id="RHEA-COMP:9746"/>
        <dbReference type="ChEBI" id="CHEBI:15361"/>
        <dbReference type="ChEBI" id="CHEBI:29979"/>
        <dbReference type="ChEBI" id="CHEBI:58702"/>
        <dbReference type="ChEBI" id="CHEBI:64837"/>
        <dbReference type="EC" id="2.7.3.9"/>
    </reaction>
</comment>
<dbReference type="InterPro" id="IPR015813">
    <property type="entry name" value="Pyrv/PenolPyrv_kinase-like_dom"/>
</dbReference>
<evidence type="ECO:0000259" key="23">
    <source>
        <dbReference type="Pfam" id="PF05524"/>
    </source>
</evidence>
<keyword evidence="13 16" id="KW-0418">Kinase</keyword>
<evidence type="ECO:0000256" key="20">
    <source>
        <dbReference type="SAM" id="Coils"/>
    </source>
</evidence>
<keyword evidence="8 16" id="KW-0963">Cytoplasm</keyword>
<feature type="domain" description="PEP-utilising enzyme C-terminal" evidence="22">
    <location>
        <begin position="250"/>
        <end position="541"/>
    </location>
</feature>
<dbReference type="AlphaFoldDB" id="A0A4P7CHA9"/>
<evidence type="ECO:0000256" key="2">
    <source>
        <dbReference type="ARBA" id="ARBA00001946"/>
    </source>
</evidence>
<evidence type="ECO:0000256" key="9">
    <source>
        <dbReference type="ARBA" id="ARBA00022597"/>
    </source>
</evidence>
<evidence type="ECO:0000256" key="5">
    <source>
        <dbReference type="ARBA" id="ARBA00012232"/>
    </source>
</evidence>
<evidence type="ECO:0000259" key="21">
    <source>
        <dbReference type="Pfam" id="PF00391"/>
    </source>
</evidence>
<dbReference type="Pfam" id="PF02896">
    <property type="entry name" value="PEP-utilizers_C"/>
    <property type="match status" value="1"/>
</dbReference>
<dbReference type="Gene3D" id="3.50.30.10">
    <property type="entry name" value="Phosphohistidine domain"/>
    <property type="match status" value="1"/>
</dbReference>
<dbReference type="PIRSF" id="PIRSF000732">
    <property type="entry name" value="PTS_enzyme_I"/>
    <property type="match status" value="1"/>
</dbReference>
<evidence type="ECO:0000256" key="11">
    <source>
        <dbReference type="ARBA" id="ARBA00022683"/>
    </source>
</evidence>
<dbReference type="PROSITE" id="PS00742">
    <property type="entry name" value="PEP_ENZYMES_2"/>
    <property type="match status" value="1"/>
</dbReference>
<feature type="active site" description="Proton donor" evidence="17">
    <location>
        <position position="502"/>
    </location>
</feature>
<dbReference type="GO" id="GO:0009401">
    <property type="term" value="P:phosphoenolpyruvate-dependent sugar phosphotransferase system"/>
    <property type="evidence" value="ECO:0007669"/>
    <property type="project" value="UniProtKB-KW"/>
</dbReference>
<dbReference type="GO" id="GO:0008965">
    <property type="term" value="F:phosphoenolpyruvate-protein phosphotransferase activity"/>
    <property type="evidence" value="ECO:0007669"/>
    <property type="project" value="UniProtKB-EC"/>
</dbReference>
<dbReference type="InterPro" id="IPR024692">
    <property type="entry name" value="PTS_EI"/>
</dbReference>
<dbReference type="InterPro" id="IPR036618">
    <property type="entry name" value="PtsI_HPr-bd_sf"/>
</dbReference>
<dbReference type="NCBIfam" id="NF008382">
    <property type="entry name" value="PRK11177.1"/>
    <property type="match status" value="1"/>
</dbReference>
<evidence type="ECO:0000256" key="17">
    <source>
        <dbReference type="PIRSR" id="PIRSR000732-1"/>
    </source>
</evidence>
<dbReference type="InterPro" id="IPR000121">
    <property type="entry name" value="PEP_util_C"/>
</dbReference>
<dbReference type="InterPro" id="IPR008731">
    <property type="entry name" value="PTS_EIN"/>
</dbReference>
<feature type="domain" description="PEP-utilising enzyme mobile" evidence="21">
    <location>
        <begin position="152"/>
        <end position="222"/>
    </location>
</feature>
<evidence type="ECO:0000313" key="24">
    <source>
        <dbReference type="EMBL" id="QBQ63435.1"/>
    </source>
</evidence>
<comment type="similarity">
    <text evidence="4 16">Belongs to the PEP-utilizing enzyme family.</text>
</comment>
<evidence type="ECO:0000256" key="14">
    <source>
        <dbReference type="ARBA" id="ARBA00022842"/>
    </source>
</evidence>
<evidence type="ECO:0000256" key="1">
    <source>
        <dbReference type="ARBA" id="ARBA00000683"/>
    </source>
</evidence>
<evidence type="ECO:0000256" key="15">
    <source>
        <dbReference type="ARBA" id="ARBA00033235"/>
    </source>
</evidence>
<dbReference type="KEGG" id="aio:EXH44_03885"/>
<feature type="active site" description="Tele-phosphohistidine intermediate" evidence="17">
    <location>
        <position position="189"/>
    </location>
</feature>
<evidence type="ECO:0000256" key="19">
    <source>
        <dbReference type="PIRSR" id="PIRSR000732-3"/>
    </source>
</evidence>
<keyword evidence="10 16" id="KW-0808">Transferase</keyword>
<feature type="coiled-coil region" evidence="20">
    <location>
        <begin position="232"/>
        <end position="259"/>
    </location>
</feature>
<comment type="cofactor">
    <cofactor evidence="2 16 19">
        <name>Mg(2+)</name>
        <dbReference type="ChEBI" id="CHEBI:18420"/>
    </cofactor>
</comment>
<keyword evidence="14 16" id="KW-0460">Magnesium</keyword>
<evidence type="ECO:0000313" key="25">
    <source>
        <dbReference type="Proteomes" id="UP000294444"/>
    </source>
</evidence>
<name>A0A4P7CHA9_9PAST</name>
<keyword evidence="24" id="KW-0670">Pyruvate</keyword>
<keyword evidence="11 16" id="KW-0598">Phosphotransferase system</keyword>